<name>A0A5C5Y178_9PLAN</name>
<dbReference type="GO" id="GO:0003677">
    <property type="term" value="F:DNA binding"/>
    <property type="evidence" value="ECO:0007669"/>
    <property type="project" value="UniProtKB-KW"/>
</dbReference>
<dbReference type="Proteomes" id="UP000317238">
    <property type="component" value="Unassembled WGS sequence"/>
</dbReference>
<dbReference type="EMBL" id="SJPL01000001">
    <property type="protein sequence ID" value="TWT68569.1"/>
    <property type="molecule type" value="Genomic_DNA"/>
</dbReference>
<evidence type="ECO:0000256" key="2">
    <source>
        <dbReference type="ARBA" id="ARBA00023125"/>
    </source>
</evidence>
<feature type="domain" description="HTH luxR-type" evidence="5">
    <location>
        <begin position="146"/>
        <end position="211"/>
    </location>
</feature>
<feature type="domain" description="Response regulatory" evidence="6">
    <location>
        <begin position="4"/>
        <end position="119"/>
    </location>
</feature>
<feature type="modified residue" description="4-aspartylphosphate" evidence="4">
    <location>
        <position position="54"/>
    </location>
</feature>
<dbReference type="InterPro" id="IPR039420">
    <property type="entry name" value="WalR-like"/>
</dbReference>
<evidence type="ECO:0000313" key="7">
    <source>
        <dbReference type="EMBL" id="TWT68569.1"/>
    </source>
</evidence>
<dbReference type="PROSITE" id="PS50043">
    <property type="entry name" value="HTH_LUXR_2"/>
    <property type="match status" value="1"/>
</dbReference>
<dbReference type="PANTHER" id="PTHR43214:SF41">
    <property type="entry name" value="NITRATE_NITRITE RESPONSE REGULATOR PROTEIN NARP"/>
    <property type="match status" value="1"/>
</dbReference>
<dbReference type="GO" id="GO:0006355">
    <property type="term" value="P:regulation of DNA-templated transcription"/>
    <property type="evidence" value="ECO:0007669"/>
    <property type="project" value="InterPro"/>
</dbReference>
<proteinExistence type="predicted"/>
<dbReference type="InterPro" id="IPR016032">
    <property type="entry name" value="Sig_transdc_resp-reg_C-effctor"/>
</dbReference>
<keyword evidence="8" id="KW-1185">Reference proteome</keyword>
<keyword evidence="3" id="KW-0804">Transcription</keyword>
<dbReference type="AlphaFoldDB" id="A0A5C5Y178"/>
<dbReference type="PROSITE" id="PS00622">
    <property type="entry name" value="HTH_LUXR_1"/>
    <property type="match status" value="1"/>
</dbReference>
<dbReference type="PRINTS" id="PR00038">
    <property type="entry name" value="HTHLUXR"/>
</dbReference>
<dbReference type="CDD" id="cd06170">
    <property type="entry name" value="LuxR_C_like"/>
    <property type="match status" value="1"/>
</dbReference>
<evidence type="ECO:0000259" key="5">
    <source>
        <dbReference type="PROSITE" id="PS50043"/>
    </source>
</evidence>
<sequence length="214" mass="23869">MPPTLFLIEANDFVRLGFRSACSRDLVSIVGEASGLQEATQLLTDQSVDVVLLDADFRDEQALAQLQTLIETIGDARVIVWSDQVSSQSYPSLLRMGVAGLVDKTLSFEQLFCAITSVAEGRYFLCHPQHQSLLKPMRPATTVDTDADRIDQLSIREREVLGLLSDGMTNKQIAEKLFLSVKTIETYRARLMKKLDVRCRAGLTTYARQLQQTA</sequence>
<dbReference type="SMART" id="SM00421">
    <property type="entry name" value="HTH_LUXR"/>
    <property type="match status" value="1"/>
</dbReference>
<evidence type="ECO:0000313" key="8">
    <source>
        <dbReference type="Proteomes" id="UP000317238"/>
    </source>
</evidence>
<dbReference type="InterPro" id="IPR000792">
    <property type="entry name" value="Tscrpt_reg_LuxR_C"/>
</dbReference>
<dbReference type="InterPro" id="IPR036388">
    <property type="entry name" value="WH-like_DNA-bd_sf"/>
</dbReference>
<dbReference type="SUPFAM" id="SSF52172">
    <property type="entry name" value="CheY-like"/>
    <property type="match status" value="1"/>
</dbReference>
<evidence type="ECO:0000256" key="1">
    <source>
        <dbReference type="ARBA" id="ARBA00023015"/>
    </source>
</evidence>
<evidence type="ECO:0000259" key="6">
    <source>
        <dbReference type="PROSITE" id="PS50110"/>
    </source>
</evidence>
<dbReference type="OrthoDB" id="9796655at2"/>
<keyword evidence="2" id="KW-0238">DNA-binding</keyword>
<comment type="caution">
    <text evidence="7">The sequence shown here is derived from an EMBL/GenBank/DDBJ whole genome shotgun (WGS) entry which is preliminary data.</text>
</comment>
<dbReference type="Gene3D" id="3.40.50.2300">
    <property type="match status" value="1"/>
</dbReference>
<dbReference type="Pfam" id="PF00072">
    <property type="entry name" value="Response_reg"/>
    <property type="match status" value="1"/>
</dbReference>
<evidence type="ECO:0000256" key="3">
    <source>
        <dbReference type="ARBA" id="ARBA00023163"/>
    </source>
</evidence>
<dbReference type="GO" id="GO:0000160">
    <property type="term" value="P:phosphorelay signal transduction system"/>
    <property type="evidence" value="ECO:0007669"/>
    <property type="project" value="InterPro"/>
</dbReference>
<dbReference type="PROSITE" id="PS50110">
    <property type="entry name" value="RESPONSE_REGULATORY"/>
    <property type="match status" value="1"/>
</dbReference>
<organism evidence="7 8">
    <name type="scientific">Crateriforma conspicua</name>
    <dbReference type="NCBI Taxonomy" id="2527996"/>
    <lineage>
        <taxon>Bacteria</taxon>
        <taxon>Pseudomonadati</taxon>
        <taxon>Planctomycetota</taxon>
        <taxon>Planctomycetia</taxon>
        <taxon>Planctomycetales</taxon>
        <taxon>Planctomycetaceae</taxon>
        <taxon>Crateriforma</taxon>
    </lineage>
</organism>
<gene>
    <name evidence="7" type="primary">devR</name>
    <name evidence="7" type="ORF">Pan14r_08150</name>
</gene>
<dbReference type="PANTHER" id="PTHR43214">
    <property type="entry name" value="TWO-COMPONENT RESPONSE REGULATOR"/>
    <property type="match status" value="1"/>
</dbReference>
<dbReference type="Pfam" id="PF00196">
    <property type="entry name" value="GerE"/>
    <property type="match status" value="1"/>
</dbReference>
<dbReference type="InterPro" id="IPR001789">
    <property type="entry name" value="Sig_transdc_resp-reg_receiver"/>
</dbReference>
<dbReference type="Gene3D" id="1.10.10.10">
    <property type="entry name" value="Winged helix-like DNA-binding domain superfamily/Winged helix DNA-binding domain"/>
    <property type="match status" value="1"/>
</dbReference>
<reference evidence="7 8" key="1">
    <citation type="submission" date="2019-02" db="EMBL/GenBank/DDBJ databases">
        <title>Deep-cultivation of Planctomycetes and their phenomic and genomic characterization uncovers novel biology.</title>
        <authorList>
            <person name="Wiegand S."/>
            <person name="Jogler M."/>
            <person name="Boedeker C."/>
            <person name="Pinto D."/>
            <person name="Vollmers J."/>
            <person name="Rivas-Marin E."/>
            <person name="Kohn T."/>
            <person name="Peeters S.H."/>
            <person name="Heuer A."/>
            <person name="Rast P."/>
            <person name="Oberbeckmann S."/>
            <person name="Bunk B."/>
            <person name="Jeske O."/>
            <person name="Meyerdierks A."/>
            <person name="Storesund J.E."/>
            <person name="Kallscheuer N."/>
            <person name="Luecker S."/>
            <person name="Lage O.M."/>
            <person name="Pohl T."/>
            <person name="Merkel B.J."/>
            <person name="Hornburger P."/>
            <person name="Mueller R.-W."/>
            <person name="Bruemmer F."/>
            <person name="Labrenz M."/>
            <person name="Spormann A.M."/>
            <person name="Op Den Camp H."/>
            <person name="Overmann J."/>
            <person name="Amann R."/>
            <person name="Jetten M.S.M."/>
            <person name="Mascher T."/>
            <person name="Medema M.H."/>
            <person name="Devos D.P."/>
            <person name="Kaster A.-K."/>
            <person name="Ovreas L."/>
            <person name="Rohde M."/>
            <person name="Galperin M.Y."/>
            <person name="Jogler C."/>
        </authorList>
    </citation>
    <scope>NUCLEOTIDE SEQUENCE [LARGE SCALE GENOMIC DNA]</scope>
    <source>
        <strain evidence="7 8">Pan14r</strain>
    </source>
</reference>
<dbReference type="RefSeq" id="WP_146438383.1">
    <property type="nucleotide sequence ID" value="NZ_SJPL01000001.1"/>
</dbReference>
<keyword evidence="4" id="KW-0597">Phosphoprotein</keyword>
<dbReference type="SUPFAM" id="SSF46894">
    <property type="entry name" value="C-terminal effector domain of the bipartite response regulators"/>
    <property type="match status" value="1"/>
</dbReference>
<protein>
    <submittedName>
        <fullName evidence="7">Transcriptional regulatory protein DevR (DosR)</fullName>
    </submittedName>
</protein>
<dbReference type="InterPro" id="IPR011006">
    <property type="entry name" value="CheY-like_superfamily"/>
</dbReference>
<accession>A0A5C5Y178</accession>
<evidence type="ECO:0000256" key="4">
    <source>
        <dbReference type="PROSITE-ProRule" id="PRU00169"/>
    </source>
</evidence>
<keyword evidence="1" id="KW-0805">Transcription regulation</keyword>